<organism evidence="10 11">
    <name type="scientific">Megasphaera paucivorans</name>
    <dbReference type="NCBI Taxonomy" id="349095"/>
    <lineage>
        <taxon>Bacteria</taxon>
        <taxon>Bacillati</taxon>
        <taxon>Bacillota</taxon>
        <taxon>Negativicutes</taxon>
        <taxon>Veillonellales</taxon>
        <taxon>Veillonellaceae</taxon>
        <taxon>Megasphaera</taxon>
    </lineage>
</organism>
<dbReference type="InterPro" id="IPR029065">
    <property type="entry name" value="Enolase_C-like"/>
</dbReference>
<evidence type="ECO:0000256" key="4">
    <source>
        <dbReference type="ARBA" id="ARBA00023235"/>
    </source>
</evidence>
<dbReference type="Gene3D" id="3.30.390.10">
    <property type="entry name" value="Enolase-like, N-terminal domain"/>
    <property type="match status" value="1"/>
</dbReference>
<feature type="binding site" evidence="6">
    <location>
        <position position="322"/>
    </location>
    <ligand>
        <name>substrate</name>
    </ligand>
</feature>
<feature type="binding site" evidence="7">
    <location>
        <position position="218"/>
    </location>
    <ligand>
        <name>Mg(2+)</name>
        <dbReference type="ChEBI" id="CHEBI:18420"/>
    </ligand>
</feature>
<dbReference type="InterPro" id="IPR036849">
    <property type="entry name" value="Enolase-like_C_sf"/>
</dbReference>
<evidence type="ECO:0000259" key="9">
    <source>
        <dbReference type="SMART" id="SM00922"/>
    </source>
</evidence>
<dbReference type="SFLD" id="SFLDS00001">
    <property type="entry name" value="Enolase"/>
    <property type="match status" value="1"/>
</dbReference>
<reference evidence="10 11" key="1">
    <citation type="submission" date="2016-10" db="EMBL/GenBank/DDBJ databases">
        <authorList>
            <person name="de Groot N.N."/>
        </authorList>
    </citation>
    <scope>NUCLEOTIDE SEQUENCE [LARGE SCALE GENOMIC DNA]</scope>
    <source>
        <strain evidence="10 11">DSM 16981</strain>
    </source>
</reference>
<dbReference type="STRING" id="349095.SAMN05660299_02030"/>
<dbReference type="AlphaFoldDB" id="A0A1G9YD04"/>
<dbReference type="SUPFAM" id="SSF51604">
    <property type="entry name" value="Enolase C-terminal domain-like"/>
    <property type="match status" value="1"/>
</dbReference>
<dbReference type="EMBL" id="FNHQ01000022">
    <property type="protein sequence ID" value="SDN06391.1"/>
    <property type="molecule type" value="Genomic_DNA"/>
</dbReference>
<keyword evidence="2 7" id="KW-0479">Metal-binding</keyword>
<feature type="binding site" evidence="6">
    <location>
        <position position="24"/>
    </location>
    <ligand>
        <name>substrate</name>
    </ligand>
</feature>
<dbReference type="SFLD" id="SFLDG00180">
    <property type="entry name" value="muconate_cycloisomerase"/>
    <property type="match status" value="1"/>
</dbReference>
<dbReference type="SFLD" id="SFLDF00009">
    <property type="entry name" value="o-succinylbenzoate_synthase"/>
    <property type="match status" value="1"/>
</dbReference>
<evidence type="ECO:0000256" key="7">
    <source>
        <dbReference type="PIRSR" id="PIRSR634603-3"/>
    </source>
</evidence>
<gene>
    <name evidence="10" type="ORF">SAMN05660299_02030</name>
</gene>
<dbReference type="GO" id="GO:0000287">
    <property type="term" value="F:magnesium ion binding"/>
    <property type="evidence" value="ECO:0007669"/>
    <property type="project" value="UniProtKB-ARBA"/>
</dbReference>
<feature type="binding site" evidence="6">
    <location>
        <position position="320"/>
    </location>
    <ligand>
        <name>substrate</name>
    </ligand>
</feature>
<dbReference type="InterPro" id="IPR034603">
    <property type="entry name" value="Dipeptide_epimerase"/>
</dbReference>
<feature type="binding site" evidence="6">
    <location>
        <position position="295"/>
    </location>
    <ligand>
        <name>substrate</name>
    </ligand>
</feature>
<dbReference type="SUPFAM" id="SSF54826">
    <property type="entry name" value="Enolase N-terminal domain-like"/>
    <property type="match status" value="1"/>
</dbReference>
<evidence type="ECO:0000313" key="10">
    <source>
        <dbReference type="EMBL" id="SDN06391.1"/>
    </source>
</evidence>
<protein>
    <recommendedName>
        <fullName evidence="8">Dipeptide epimerase</fullName>
        <ecNumber evidence="8">5.1.1.-</ecNumber>
    </recommendedName>
</protein>
<feature type="binding site" evidence="7">
    <location>
        <position position="190"/>
    </location>
    <ligand>
        <name>Mg(2+)</name>
        <dbReference type="ChEBI" id="CHEBI:18420"/>
    </ligand>
</feature>
<dbReference type="Proteomes" id="UP000199309">
    <property type="component" value="Unassembled WGS sequence"/>
</dbReference>
<dbReference type="EC" id="5.1.1.-" evidence="8"/>
<evidence type="ECO:0000256" key="6">
    <source>
        <dbReference type="PIRSR" id="PIRSR634603-2"/>
    </source>
</evidence>
<dbReference type="GO" id="GO:0016855">
    <property type="term" value="F:racemase and epimerase activity, acting on amino acids and derivatives"/>
    <property type="evidence" value="ECO:0007669"/>
    <property type="project" value="UniProtKB-UniRule"/>
</dbReference>
<dbReference type="Gene3D" id="3.20.20.120">
    <property type="entry name" value="Enolase-like C-terminal domain"/>
    <property type="match status" value="1"/>
</dbReference>
<dbReference type="OrthoDB" id="9775391at2"/>
<dbReference type="Pfam" id="PF13378">
    <property type="entry name" value="MR_MLE_C"/>
    <property type="match status" value="1"/>
</dbReference>
<dbReference type="InterPro" id="IPR013342">
    <property type="entry name" value="Mandelate_racemase_C"/>
</dbReference>
<keyword evidence="4 8" id="KW-0413">Isomerase</keyword>
<evidence type="ECO:0000256" key="3">
    <source>
        <dbReference type="ARBA" id="ARBA00022842"/>
    </source>
</evidence>
<dbReference type="InterPro" id="IPR029017">
    <property type="entry name" value="Enolase-like_N"/>
</dbReference>
<dbReference type="GO" id="GO:0006518">
    <property type="term" value="P:peptide metabolic process"/>
    <property type="evidence" value="ECO:0007669"/>
    <property type="project" value="UniProtKB-ARBA"/>
</dbReference>
<evidence type="ECO:0000256" key="5">
    <source>
        <dbReference type="PIRSR" id="PIRSR634603-1"/>
    </source>
</evidence>
<evidence type="ECO:0000313" key="11">
    <source>
        <dbReference type="Proteomes" id="UP000199309"/>
    </source>
</evidence>
<dbReference type="InterPro" id="IPR013341">
    <property type="entry name" value="Mandelate_racemase_N_dom"/>
</dbReference>
<evidence type="ECO:0000256" key="2">
    <source>
        <dbReference type="ARBA" id="ARBA00022723"/>
    </source>
</evidence>
<dbReference type="Pfam" id="PF02746">
    <property type="entry name" value="MR_MLE_N"/>
    <property type="match status" value="1"/>
</dbReference>
<proteinExistence type="inferred from homology"/>
<dbReference type="FunFam" id="3.30.390.10:FF:000009">
    <property type="entry name" value="Hydrophobic dipeptide epimerase"/>
    <property type="match status" value="1"/>
</dbReference>
<comment type="similarity">
    <text evidence="1 8">Belongs to the mandelate racemase/muconate lactonizing enzyme family.</text>
</comment>
<keyword evidence="3 7" id="KW-0460">Magnesium</keyword>
<evidence type="ECO:0000256" key="1">
    <source>
        <dbReference type="ARBA" id="ARBA00008031"/>
    </source>
</evidence>
<dbReference type="PANTHER" id="PTHR48073">
    <property type="entry name" value="O-SUCCINYLBENZOATE SYNTHASE-RELATED"/>
    <property type="match status" value="1"/>
</dbReference>
<comment type="cofactor">
    <cofactor evidence="7 8">
        <name>Mg(2+)</name>
        <dbReference type="ChEBI" id="CHEBI:18420"/>
    </cofactor>
    <text evidence="7 8">Binds 1 Mg(2+) ion per subunit.</text>
</comment>
<dbReference type="CDD" id="cd03319">
    <property type="entry name" value="L-Ala-DL-Glu_epimerase"/>
    <property type="match status" value="1"/>
</dbReference>
<feature type="binding site" evidence="6">
    <location>
        <position position="160"/>
    </location>
    <ligand>
        <name>substrate</name>
    </ligand>
</feature>
<feature type="domain" description="Mandelate racemase/muconate lactonizing enzyme C-terminal" evidence="9">
    <location>
        <begin position="141"/>
        <end position="239"/>
    </location>
</feature>
<feature type="binding site" evidence="6">
    <location>
        <position position="135"/>
    </location>
    <ligand>
        <name>substrate</name>
    </ligand>
</feature>
<feature type="active site" description="Proton acceptor; specific for (S)-substrate epimerization" evidence="5">
    <location>
        <position position="267"/>
    </location>
</feature>
<feature type="binding site" evidence="6">
    <location>
        <position position="297"/>
    </location>
    <ligand>
        <name>substrate</name>
    </ligand>
</feature>
<evidence type="ECO:0000256" key="8">
    <source>
        <dbReference type="RuleBase" id="RU366006"/>
    </source>
</evidence>
<feature type="active site" description="Proton acceptor; specific for (R)-substrate epimerization" evidence="5">
    <location>
        <position position="162"/>
    </location>
</feature>
<feature type="binding site" evidence="7">
    <location>
        <position position="243"/>
    </location>
    <ligand>
        <name>Mg(2+)</name>
        <dbReference type="ChEBI" id="CHEBI:18420"/>
    </ligand>
</feature>
<dbReference type="RefSeq" id="WP_091651404.1">
    <property type="nucleotide sequence ID" value="NZ_FNHQ01000022.1"/>
</dbReference>
<dbReference type="SMART" id="SM00922">
    <property type="entry name" value="MR_MLE"/>
    <property type="match status" value="1"/>
</dbReference>
<accession>A0A1G9YD04</accession>
<dbReference type="PANTHER" id="PTHR48073:SF2">
    <property type="entry name" value="O-SUCCINYLBENZOATE SYNTHASE"/>
    <property type="match status" value="1"/>
</dbReference>
<sequence length="364" mass="39415">MKIKEIRIGLVHIPLKKPFITALRRVEVAEDIIVQILSDSGESGFGNAPPTYKITGDGHGSVAGAIQDILTPALIGRDIDDLEDIWHVLDTSMQGNTSAKAAVDIAVYDLFGKQYGIPLYRLFGGRTSSLTSDLTISLNKPEEMMQDAIEAVHRGYTALKIKVGEDILLDKKRVRAVREAVGPNITLRLDANQAWKPKEAVRIIREWEDAGMDIELVEQPVRADDFDGLKFVTDHVMTDIMADEAAYTVRDVWRLLSMRACDMINIKLMKAGGLHNALDMAAMAKAAGVSCMAGCMLESKVGITAAASLMAGKRCMQLADLDAADLLAADPVRGGVSYNHSKLILPEAPGLGITGVEGVCCLEK</sequence>
<name>A0A1G9YD04_9FIRM</name>
<keyword evidence="11" id="KW-1185">Reference proteome</keyword>